<gene>
    <name evidence="2" type="ORF">H4W19_08690</name>
</gene>
<feature type="compositionally biased region" description="Basic residues" evidence="1">
    <location>
        <begin position="14"/>
        <end position="24"/>
    </location>
</feature>
<dbReference type="Proteomes" id="UP000515506">
    <property type="component" value="Chromosome"/>
</dbReference>
<evidence type="ECO:0000313" key="2">
    <source>
        <dbReference type="EMBL" id="QND82041.1"/>
    </source>
</evidence>
<accession>A0ABX6RGL6</accession>
<feature type="compositionally biased region" description="Basic and acidic residues" evidence="1">
    <location>
        <begin position="1"/>
        <end position="10"/>
    </location>
</feature>
<name>A0ABX6RGL6_PSEMX</name>
<evidence type="ECO:0000313" key="3">
    <source>
        <dbReference type="Proteomes" id="UP000515506"/>
    </source>
</evidence>
<dbReference type="InterPro" id="IPR021725">
    <property type="entry name" value="Cdd1"/>
</dbReference>
<dbReference type="Pfam" id="PF11731">
    <property type="entry name" value="Cdd1"/>
    <property type="match status" value="1"/>
</dbReference>
<sequence>MDAHPRERPAATRPQRRRARRAGGRHQAAERLDAGPPKGCRRPVRTLAPAHGRVHRHAEGARPRRRLTTARHVKLPPMKARHAADAATLEDIPNIGPSIAGDLRGVGIATPQDLAHQDPYALYERVNAATGQRHDPCLCDCFIAAVRFMEGGAPTPWWHYIVERKRHFADHAG</sequence>
<organism evidence="2 3">
    <name type="scientific">Pseudoxanthomonas mexicana</name>
    <dbReference type="NCBI Taxonomy" id="128785"/>
    <lineage>
        <taxon>Bacteria</taxon>
        <taxon>Pseudomonadati</taxon>
        <taxon>Pseudomonadota</taxon>
        <taxon>Gammaproteobacteria</taxon>
        <taxon>Lysobacterales</taxon>
        <taxon>Lysobacteraceae</taxon>
        <taxon>Pseudoxanthomonas</taxon>
    </lineage>
</organism>
<proteinExistence type="predicted"/>
<dbReference type="Gene3D" id="1.10.150.20">
    <property type="entry name" value="5' to 3' exonuclease, C-terminal subdomain"/>
    <property type="match status" value="1"/>
</dbReference>
<feature type="region of interest" description="Disordered" evidence="1">
    <location>
        <begin position="1"/>
        <end position="44"/>
    </location>
</feature>
<evidence type="ECO:0000256" key="1">
    <source>
        <dbReference type="SAM" id="MobiDB-lite"/>
    </source>
</evidence>
<dbReference type="EMBL" id="CP060028">
    <property type="protein sequence ID" value="QND82041.1"/>
    <property type="molecule type" value="Genomic_DNA"/>
</dbReference>
<reference evidence="2 3" key="1">
    <citation type="submission" date="2020-08" db="EMBL/GenBank/DDBJ databases">
        <title>Streptomycin resistant and MDR strain, P. mexicana.</title>
        <authorList>
            <person name="Ganesh-kumar S."/>
            <person name="Zhe T."/>
            <person name="Yu Z."/>
            <person name="Min Y."/>
        </authorList>
    </citation>
    <scope>NUCLEOTIDE SEQUENCE [LARGE SCALE GENOMIC DNA]</scope>
    <source>
        <strain evidence="2 3">GTZY</strain>
    </source>
</reference>
<keyword evidence="3" id="KW-1185">Reference proteome</keyword>
<protein>
    <submittedName>
        <fullName evidence="2">Helix-hairpin-helix domain-containing protein</fullName>
    </submittedName>
</protein>